<reference evidence="1 2" key="1">
    <citation type="submission" date="2014-12" db="EMBL/GenBank/DDBJ databases">
        <title>Partial genome sequence of Streptococcus constellatus KCOM 1650 (= ChDC B144).</title>
        <authorList>
            <person name="Kook J.-K."/>
            <person name="Park S.-N."/>
            <person name="Lim Y.K."/>
            <person name="Jo E."/>
        </authorList>
    </citation>
    <scope>NUCLEOTIDE SEQUENCE [LARGE SCALE GENOMIC DNA]</scope>
    <source>
        <strain evidence="1 2">KCOM 1650</strain>
    </source>
</reference>
<evidence type="ECO:0000313" key="1">
    <source>
        <dbReference type="EMBL" id="KIC78668.1"/>
    </source>
</evidence>
<comment type="caution">
    <text evidence="1">The sequence shown here is derived from an EMBL/GenBank/DDBJ whole genome shotgun (WGS) entry which is preliminary data.</text>
</comment>
<sequence length="252" mass="29141">MKAYFIGGLGCNRFYPQDFFDSLHFPVVYLDMYDSRLKERLTSLQALKDWFVAQVDMEDDILLIAHSLGADLAVYLTSVYDNIMHLVLLDGGYIDMDKICPLNVEIEDALNYLQTNTYRNLEGAIIAEKQNATVWSENIERAVKKSFVFDEVQRYWHLNLSEILLTRLLTIRRQTTGKLSLLQNRNVILFIPRVNQSTPIWKQNALKNIPGFIDILEVSGCGHSLYTEKPKEIAALLRDKIDTNRLFDKKET</sequence>
<dbReference type="GO" id="GO:0016787">
    <property type="term" value="F:hydrolase activity"/>
    <property type="evidence" value="ECO:0007669"/>
    <property type="project" value="UniProtKB-KW"/>
</dbReference>
<gene>
    <name evidence="1" type="ORF">RN79_03625</name>
</gene>
<dbReference type="Gene3D" id="3.40.50.1820">
    <property type="entry name" value="alpha/beta hydrolase"/>
    <property type="match status" value="1"/>
</dbReference>
<evidence type="ECO:0000313" key="2">
    <source>
        <dbReference type="Proteomes" id="UP000031339"/>
    </source>
</evidence>
<dbReference type="SUPFAM" id="SSF53474">
    <property type="entry name" value="alpha/beta-Hydrolases"/>
    <property type="match status" value="1"/>
</dbReference>
<accession>A0A0C1HX77</accession>
<keyword evidence="1" id="KW-0378">Hydrolase</keyword>
<dbReference type="InterPro" id="IPR029058">
    <property type="entry name" value="AB_hydrolase_fold"/>
</dbReference>
<dbReference type="Proteomes" id="UP000031339">
    <property type="component" value="Unassembled WGS sequence"/>
</dbReference>
<dbReference type="AlphaFoldDB" id="A0A0C1HX77"/>
<dbReference type="RefSeq" id="WP_039677143.1">
    <property type="nucleotide sequence ID" value="NZ_JWIY01000001.1"/>
</dbReference>
<dbReference type="eggNOG" id="COG1073">
    <property type="taxonomic scope" value="Bacteria"/>
</dbReference>
<protein>
    <submittedName>
        <fullName evidence="1">Alpha/beta hydrolase</fullName>
    </submittedName>
</protein>
<dbReference type="OrthoDB" id="2232188at2"/>
<organism evidence="1 2">
    <name type="scientific">Streptococcus constellatus</name>
    <dbReference type="NCBI Taxonomy" id="76860"/>
    <lineage>
        <taxon>Bacteria</taxon>
        <taxon>Bacillati</taxon>
        <taxon>Bacillota</taxon>
        <taxon>Bacilli</taxon>
        <taxon>Lactobacillales</taxon>
        <taxon>Streptococcaceae</taxon>
        <taxon>Streptococcus</taxon>
        <taxon>Streptococcus anginosus group</taxon>
    </lineage>
</organism>
<proteinExistence type="predicted"/>
<name>A0A0C1HX77_STRCV</name>
<dbReference type="EMBL" id="JWIY01000001">
    <property type="protein sequence ID" value="KIC78668.1"/>
    <property type="molecule type" value="Genomic_DNA"/>
</dbReference>